<gene>
    <name evidence="5" type="ORF">KSP40_PGU013181</name>
</gene>
<protein>
    <recommendedName>
        <fullName evidence="4">Ubiquitin-like protease family profile domain-containing protein</fullName>
    </recommendedName>
</protein>
<evidence type="ECO:0000259" key="4">
    <source>
        <dbReference type="PROSITE" id="PS50600"/>
    </source>
</evidence>
<dbReference type="Pfam" id="PF02902">
    <property type="entry name" value="Peptidase_C48"/>
    <property type="match status" value="1"/>
</dbReference>
<name>A0ABR2LEB2_9ASPA</name>
<evidence type="ECO:0000256" key="2">
    <source>
        <dbReference type="ARBA" id="ARBA00022670"/>
    </source>
</evidence>
<dbReference type="InterPro" id="IPR003653">
    <property type="entry name" value="Peptidase_C48_C"/>
</dbReference>
<comment type="similarity">
    <text evidence="1">Belongs to the peptidase C48 family.</text>
</comment>
<evidence type="ECO:0000313" key="6">
    <source>
        <dbReference type="Proteomes" id="UP001412067"/>
    </source>
</evidence>
<organism evidence="5 6">
    <name type="scientific">Platanthera guangdongensis</name>
    <dbReference type="NCBI Taxonomy" id="2320717"/>
    <lineage>
        <taxon>Eukaryota</taxon>
        <taxon>Viridiplantae</taxon>
        <taxon>Streptophyta</taxon>
        <taxon>Embryophyta</taxon>
        <taxon>Tracheophyta</taxon>
        <taxon>Spermatophyta</taxon>
        <taxon>Magnoliopsida</taxon>
        <taxon>Liliopsida</taxon>
        <taxon>Asparagales</taxon>
        <taxon>Orchidaceae</taxon>
        <taxon>Orchidoideae</taxon>
        <taxon>Orchideae</taxon>
        <taxon>Orchidinae</taxon>
        <taxon>Platanthera</taxon>
    </lineage>
</organism>
<evidence type="ECO:0000256" key="1">
    <source>
        <dbReference type="ARBA" id="ARBA00005234"/>
    </source>
</evidence>
<dbReference type="Proteomes" id="UP001412067">
    <property type="component" value="Unassembled WGS sequence"/>
</dbReference>
<proteinExistence type="inferred from homology"/>
<keyword evidence="2" id="KW-0645">Protease</keyword>
<keyword evidence="3" id="KW-0378">Hydrolase</keyword>
<dbReference type="PROSITE" id="PS50600">
    <property type="entry name" value="ULP_PROTEASE"/>
    <property type="match status" value="1"/>
</dbReference>
<dbReference type="SUPFAM" id="SSF54001">
    <property type="entry name" value="Cysteine proteinases"/>
    <property type="match status" value="1"/>
</dbReference>
<evidence type="ECO:0000313" key="5">
    <source>
        <dbReference type="EMBL" id="KAK8938233.1"/>
    </source>
</evidence>
<comment type="caution">
    <text evidence="5">The sequence shown here is derived from an EMBL/GenBank/DDBJ whole genome shotgun (WGS) entry which is preliminary data.</text>
</comment>
<feature type="domain" description="Ubiquitin-like protease family profile" evidence="4">
    <location>
        <begin position="1"/>
        <end position="130"/>
    </location>
</feature>
<reference evidence="5 6" key="1">
    <citation type="journal article" date="2022" name="Nat. Plants">
        <title>Genomes of leafy and leafless Platanthera orchids illuminate the evolution of mycoheterotrophy.</title>
        <authorList>
            <person name="Li M.H."/>
            <person name="Liu K.W."/>
            <person name="Li Z."/>
            <person name="Lu H.C."/>
            <person name="Ye Q.L."/>
            <person name="Zhang D."/>
            <person name="Wang J.Y."/>
            <person name="Li Y.F."/>
            <person name="Zhong Z.M."/>
            <person name="Liu X."/>
            <person name="Yu X."/>
            <person name="Liu D.K."/>
            <person name="Tu X.D."/>
            <person name="Liu B."/>
            <person name="Hao Y."/>
            <person name="Liao X.Y."/>
            <person name="Jiang Y.T."/>
            <person name="Sun W.H."/>
            <person name="Chen J."/>
            <person name="Chen Y.Q."/>
            <person name="Ai Y."/>
            <person name="Zhai J.W."/>
            <person name="Wu S.S."/>
            <person name="Zhou Z."/>
            <person name="Hsiao Y.Y."/>
            <person name="Wu W.L."/>
            <person name="Chen Y.Y."/>
            <person name="Lin Y.F."/>
            <person name="Hsu J.L."/>
            <person name="Li C.Y."/>
            <person name="Wang Z.W."/>
            <person name="Zhao X."/>
            <person name="Zhong W.Y."/>
            <person name="Ma X.K."/>
            <person name="Ma L."/>
            <person name="Huang J."/>
            <person name="Chen G.Z."/>
            <person name="Huang M.Z."/>
            <person name="Huang L."/>
            <person name="Peng D.H."/>
            <person name="Luo Y.B."/>
            <person name="Zou S.Q."/>
            <person name="Chen S.P."/>
            <person name="Lan S."/>
            <person name="Tsai W.C."/>
            <person name="Van de Peer Y."/>
            <person name="Liu Z.J."/>
        </authorList>
    </citation>
    <scope>NUCLEOTIDE SEQUENCE [LARGE SCALE GENOMIC DNA]</scope>
    <source>
        <strain evidence="5">Lor288</strain>
    </source>
</reference>
<sequence>MDIHLEVYVVVLNIRRSKSPKYYKSCDAGYEQLLAHISPTIVQAADIILMLVHLLDHWALLTCNLKEEMWYFYDFMPYPMHHSTLSSLQDISKSLPTWLHSWDIKTVGEAPTQESGNDCGIFVLKYMKVIGITKSISWSSFKSWQKNAAKFRAEIAVEMIELFCSKT</sequence>
<dbReference type="EMBL" id="JBBWWR010000021">
    <property type="protein sequence ID" value="KAK8938233.1"/>
    <property type="molecule type" value="Genomic_DNA"/>
</dbReference>
<dbReference type="Gene3D" id="3.40.395.10">
    <property type="entry name" value="Adenoviral Proteinase, Chain A"/>
    <property type="match status" value="1"/>
</dbReference>
<evidence type="ECO:0000256" key="3">
    <source>
        <dbReference type="ARBA" id="ARBA00022801"/>
    </source>
</evidence>
<accession>A0ABR2LEB2</accession>
<keyword evidence="6" id="KW-1185">Reference proteome</keyword>
<dbReference type="InterPro" id="IPR038765">
    <property type="entry name" value="Papain-like_cys_pep_sf"/>
</dbReference>